<evidence type="ECO:0000313" key="4">
    <source>
        <dbReference type="Proteomes" id="UP001227230"/>
    </source>
</evidence>
<sequence length="204" mass="21968">MEVPSDQFHQFVATAAAAAVASSITSQLQLQLTKLKPTTSNPSSSSRRQLRHPQDNRFPGSCDAHNSLDGNHNGSRDPHSSPVAAHDAHKATTALIAARDAHSSTAGSSRRLQQHYRQLTTPIASRRQPACSSSFLVSEILAEIVVYSVASLLCLDCIDLVNFSVWICLVWLVLTAFSLSCCCALGFSIWVGLLGLHFSVQLGL</sequence>
<gene>
    <name evidence="3" type="ORF">VitviT2T_029008</name>
</gene>
<accession>A0ABY9DX73</accession>
<dbReference type="EMBL" id="CP126665">
    <property type="protein sequence ID" value="WKA11516.1"/>
    <property type="molecule type" value="Genomic_DNA"/>
</dbReference>
<feature type="transmembrane region" description="Helical" evidence="2">
    <location>
        <begin position="163"/>
        <end position="196"/>
    </location>
</feature>
<dbReference type="Proteomes" id="UP001227230">
    <property type="component" value="Chromosome 18"/>
</dbReference>
<proteinExistence type="predicted"/>
<name>A0ABY9DX73_VITVI</name>
<keyword evidence="2" id="KW-0472">Membrane</keyword>
<keyword evidence="2" id="KW-1133">Transmembrane helix</keyword>
<keyword evidence="2" id="KW-0812">Transmembrane</keyword>
<evidence type="ECO:0000256" key="1">
    <source>
        <dbReference type="SAM" id="MobiDB-lite"/>
    </source>
</evidence>
<protein>
    <submittedName>
        <fullName evidence="3">Uncharacterized protein</fullName>
    </submittedName>
</protein>
<organism evidence="3 4">
    <name type="scientific">Vitis vinifera</name>
    <name type="common">Grape</name>
    <dbReference type="NCBI Taxonomy" id="29760"/>
    <lineage>
        <taxon>Eukaryota</taxon>
        <taxon>Viridiplantae</taxon>
        <taxon>Streptophyta</taxon>
        <taxon>Embryophyta</taxon>
        <taxon>Tracheophyta</taxon>
        <taxon>Spermatophyta</taxon>
        <taxon>Magnoliopsida</taxon>
        <taxon>eudicotyledons</taxon>
        <taxon>Gunneridae</taxon>
        <taxon>Pentapetalae</taxon>
        <taxon>rosids</taxon>
        <taxon>Vitales</taxon>
        <taxon>Vitaceae</taxon>
        <taxon>Viteae</taxon>
        <taxon>Vitis</taxon>
    </lineage>
</organism>
<evidence type="ECO:0000256" key="2">
    <source>
        <dbReference type="SAM" id="Phobius"/>
    </source>
</evidence>
<reference evidence="3 4" key="1">
    <citation type="journal article" date="2023" name="Hortic Res">
        <title>The complete reference genome for grapevine (Vitis vinifera L.) genetics and breeding.</title>
        <authorList>
            <person name="Shi X."/>
            <person name="Cao S."/>
            <person name="Wang X."/>
            <person name="Huang S."/>
            <person name="Wang Y."/>
            <person name="Liu Z."/>
            <person name="Liu W."/>
            <person name="Leng X."/>
            <person name="Peng Y."/>
            <person name="Wang N."/>
            <person name="Wang Y."/>
            <person name="Ma Z."/>
            <person name="Xu X."/>
            <person name="Zhang F."/>
            <person name="Xue H."/>
            <person name="Zhong H."/>
            <person name="Wang Y."/>
            <person name="Zhang K."/>
            <person name="Velt A."/>
            <person name="Avia K."/>
            <person name="Holtgrawe D."/>
            <person name="Grimplet J."/>
            <person name="Matus J.T."/>
            <person name="Ware D."/>
            <person name="Wu X."/>
            <person name="Wang H."/>
            <person name="Liu C."/>
            <person name="Fang Y."/>
            <person name="Rustenholz C."/>
            <person name="Cheng Z."/>
            <person name="Xiao H."/>
            <person name="Zhou Y."/>
        </authorList>
    </citation>
    <scope>NUCLEOTIDE SEQUENCE [LARGE SCALE GENOMIC DNA]</scope>
    <source>
        <strain evidence="4">cv. Pinot noir / PN40024</strain>
        <tissue evidence="3">Leaf</tissue>
    </source>
</reference>
<feature type="region of interest" description="Disordered" evidence="1">
    <location>
        <begin position="34"/>
        <end position="84"/>
    </location>
</feature>
<keyword evidence="4" id="KW-1185">Reference proteome</keyword>
<evidence type="ECO:0000313" key="3">
    <source>
        <dbReference type="EMBL" id="WKA11516.1"/>
    </source>
</evidence>
<feature type="compositionally biased region" description="Low complexity" evidence="1">
    <location>
        <begin position="34"/>
        <end position="47"/>
    </location>
</feature>